<accession>A0ACC3S5V9</accession>
<gene>
    <name evidence="1" type="ORF">M8818_006411</name>
</gene>
<reference evidence="1" key="1">
    <citation type="submission" date="2024-02" db="EMBL/GenBank/DDBJ databases">
        <title>Metagenome Assembled Genome of Zalaria obscura JY119.</title>
        <authorList>
            <person name="Vighnesh L."/>
            <person name="Jagadeeshwari U."/>
            <person name="Venkata Ramana C."/>
            <person name="Sasikala C."/>
        </authorList>
    </citation>
    <scope>NUCLEOTIDE SEQUENCE</scope>
    <source>
        <strain evidence="1">JY119</strain>
    </source>
</reference>
<evidence type="ECO:0000313" key="2">
    <source>
        <dbReference type="Proteomes" id="UP001320706"/>
    </source>
</evidence>
<name>A0ACC3S5V9_9PEZI</name>
<organism evidence="1 2">
    <name type="scientific">Zalaria obscura</name>
    <dbReference type="NCBI Taxonomy" id="2024903"/>
    <lineage>
        <taxon>Eukaryota</taxon>
        <taxon>Fungi</taxon>
        <taxon>Dikarya</taxon>
        <taxon>Ascomycota</taxon>
        <taxon>Pezizomycotina</taxon>
        <taxon>Dothideomycetes</taxon>
        <taxon>Dothideomycetidae</taxon>
        <taxon>Dothideales</taxon>
        <taxon>Zalariaceae</taxon>
        <taxon>Zalaria</taxon>
    </lineage>
</organism>
<keyword evidence="2" id="KW-1185">Reference proteome</keyword>
<dbReference type="EMBL" id="JAMKPW020000040">
    <property type="protein sequence ID" value="KAK8198544.1"/>
    <property type="molecule type" value="Genomic_DNA"/>
</dbReference>
<dbReference type="Proteomes" id="UP001320706">
    <property type="component" value="Unassembled WGS sequence"/>
</dbReference>
<protein>
    <submittedName>
        <fullName evidence="1">Uncharacterized protein</fullName>
    </submittedName>
</protein>
<proteinExistence type="predicted"/>
<comment type="caution">
    <text evidence="1">The sequence shown here is derived from an EMBL/GenBank/DDBJ whole genome shotgun (WGS) entry which is preliminary data.</text>
</comment>
<sequence>MTSMADADTDTPCRSTPRFHFLELPPELRVRVYELAFGYTFVTLPYFQDGPIFIKNSTVYDDRVYDLEDFAVLVKDWDHQTACYRGYELIEPRSKCPRRTAILMTCSLIQQEAQMVLSRQACFNFDFHDRPKKIYPRIDMAAFRFPVTLRFTVSLNEQSLAKGKPRNVDVNAVFDVLNRIDSHKDVMIHIADMMDPAADLPETLEDFRQFNELEPPTNIRLAAYNVKWETPEIGKAMNDKLRLFVAIMQYE</sequence>
<evidence type="ECO:0000313" key="1">
    <source>
        <dbReference type="EMBL" id="KAK8198544.1"/>
    </source>
</evidence>